<organism evidence="1">
    <name type="scientific">marine metagenome</name>
    <dbReference type="NCBI Taxonomy" id="408172"/>
    <lineage>
        <taxon>unclassified sequences</taxon>
        <taxon>metagenomes</taxon>
        <taxon>ecological metagenomes</taxon>
    </lineage>
</organism>
<protein>
    <submittedName>
        <fullName evidence="1">Uncharacterized protein</fullName>
    </submittedName>
</protein>
<proteinExistence type="predicted"/>
<gene>
    <name evidence="1" type="ORF">METZ01_LOCUS446702</name>
</gene>
<dbReference type="EMBL" id="UINC01183211">
    <property type="protein sequence ID" value="SVD93848.1"/>
    <property type="molecule type" value="Genomic_DNA"/>
</dbReference>
<name>A0A382ZGM0_9ZZZZ</name>
<dbReference type="AlphaFoldDB" id="A0A382ZGM0"/>
<sequence length="83" mass="9390">MAFLILDIETVPRPSIDETVDEAVRNKVKSYVERTGDDPGNAESLIRSTSPFFGQVLCIGMRWLQDDCSAKHNLFEKLKGYII</sequence>
<evidence type="ECO:0000313" key="1">
    <source>
        <dbReference type="EMBL" id="SVD93848.1"/>
    </source>
</evidence>
<reference evidence="1" key="1">
    <citation type="submission" date="2018-05" db="EMBL/GenBank/DDBJ databases">
        <authorList>
            <person name="Lanie J.A."/>
            <person name="Ng W.-L."/>
            <person name="Kazmierczak K.M."/>
            <person name="Andrzejewski T.M."/>
            <person name="Davidsen T.M."/>
            <person name="Wayne K.J."/>
            <person name="Tettelin H."/>
            <person name="Glass J.I."/>
            <person name="Rusch D."/>
            <person name="Podicherti R."/>
            <person name="Tsui H.-C.T."/>
            <person name="Winkler M.E."/>
        </authorList>
    </citation>
    <scope>NUCLEOTIDE SEQUENCE</scope>
</reference>
<accession>A0A382ZGM0</accession>